<proteinExistence type="predicted"/>
<dbReference type="InterPro" id="IPR027267">
    <property type="entry name" value="AH/BAR_dom_sf"/>
</dbReference>
<dbReference type="PANTHER" id="PTHR38148">
    <property type="entry name" value="BAR DOMAIN-CONTAINING PROTEIN"/>
    <property type="match status" value="1"/>
</dbReference>
<accession>G0UAC2</accession>
<dbReference type="VEuPathDB" id="TriTrypDB:TvY486_1102400"/>
<reference evidence="1" key="1">
    <citation type="journal article" date="2012" name="Proc. Natl. Acad. Sci. U.S.A.">
        <title>Antigenic diversity is generated by distinct evolutionary mechanisms in African trypanosome species.</title>
        <authorList>
            <person name="Jackson A.P."/>
            <person name="Berry A."/>
            <person name="Aslett M."/>
            <person name="Allison H.C."/>
            <person name="Burton P."/>
            <person name="Vavrova-Anderson J."/>
            <person name="Brown R."/>
            <person name="Browne H."/>
            <person name="Corton N."/>
            <person name="Hauser H."/>
            <person name="Gamble J."/>
            <person name="Gilderthorp R."/>
            <person name="Marcello L."/>
            <person name="McQuillan J."/>
            <person name="Otto T.D."/>
            <person name="Quail M.A."/>
            <person name="Sanders M.J."/>
            <person name="van Tonder A."/>
            <person name="Ginger M.L."/>
            <person name="Field M.C."/>
            <person name="Barry J.D."/>
            <person name="Hertz-Fowler C."/>
            <person name="Berriman M."/>
        </authorList>
    </citation>
    <scope>NUCLEOTIDE SEQUENCE</scope>
    <source>
        <strain evidence="1">Y486</strain>
    </source>
</reference>
<evidence type="ECO:0000313" key="1">
    <source>
        <dbReference type="EMBL" id="CCC52755.1"/>
    </source>
</evidence>
<evidence type="ECO:0008006" key="2">
    <source>
        <dbReference type="Google" id="ProtNLM"/>
    </source>
</evidence>
<gene>
    <name evidence="1" type="ORF">TVY486_1102400</name>
</gene>
<name>G0UAC2_TRYVY</name>
<organism evidence="1">
    <name type="scientific">Trypanosoma vivax (strain Y486)</name>
    <dbReference type="NCBI Taxonomy" id="1055687"/>
    <lineage>
        <taxon>Eukaryota</taxon>
        <taxon>Discoba</taxon>
        <taxon>Euglenozoa</taxon>
        <taxon>Kinetoplastea</taxon>
        <taxon>Metakinetoplastina</taxon>
        <taxon>Trypanosomatida</taxon>
        <taxon>Trypanosomatidae</taxon>
        <taxon>Trypanosoma</taxon>
        <taxon>Duttonella</taxon>
    </lineage>
</organism>
<dbReference type="SUPFAM" id="SSF103657">
    <property type="entry name" value="BAR/IMD domain-like"/>
    <property type="match status" value="1"/>
</dbReference>
<dbReference type="Gene3D" id="1.20.1270.60">
    <property type="entry name" value="Arfaptin homology (AH) domain/BAR domain"/>
    <property type="match status" value="1"/>
</dbReference>
<dbReference type="PANTHER" id="PTHR38148:SF3">
    <property type="entry name" value="BAR DOMAIN-CONTAINING PROTEIN"/>
    <property type="match status" value="1"/>
</dbReference>
<dbReference type="EMBL" id="HE573027">
    <property type="protein sequence ID" value="CCC52755.1"/>
    <property type="molecule type" value="Genomic_DNA"/>
</dbReference>
<sequence>MGAGGSIPVLIDKEIEEKGLYLQTVEDELNVLESRLNATLHCWQSLLKSCEGVSNCFLNLAHGVDSETNAVAKDFDSEVRVLKEGEKMTALLFDTAQIMKSIARPVLMQREKATKLHKAVLDAMRFYSKLRQDVEKIEVAAARKNKPLAEDSVYVKKVKERDLAFGKLESTKNLFHEAMSQLMDVMSGFVLNGLAKYTLCTSSYTKCFVNELERVQTTPRVAARITEIVKDIQQKSSTYCEE</sequence>
<protein>
    <recommendedName>
        <fullName evidence="2">BAR domain-containing protein</fullName>
    </recommendedName>
</protein>
<dbReference type="AlphaFoldDB" id="G0UAC2"/>